<dbReference type="InterPro" id="IPR019741">
    <property type="entry name" value="Galactokinase_CS"/>
</dbReference>
<keyword evidence="5 18" id="KW-0418">Kinase</keyword>
<keyword evidence="13" id="KW-0812">Transmembrane</keyword>
<name>A0A2U4AUZ5_TURTR</name>
<dbReference type="Pfam" id="PF10509">
    <property type="entry name" value="GalKase_gal_bdg"/>
    <property type="match status" value="1"/>
</dbReference>
<comment type="catalytic activity">
    <reaction evidence="7">
        <text>N-acetyl-alpha-D-galactosamine + ATP = N-acetyl-alpha-D-galactosamine 1-phosphate + ADP + H(+)</text>
        <dbReference type="Rhea" id="RHEA:12617"/>
        <dbReference type="ChEBI" id="CHEBI:15378"/>
        <dbReference type="ChEBI" id="CHEBI:30616"/>
        <dbReference type="ChEBI" id="CHEBI:40356"/>
        <dbReference type="ChEBI" id="CHEBI:61970"/>
        <dbReference type="ChEBI" id="CHEBI:456216"/>
        <dbReference type="EC" id="2.7.1.157"/>
    </reaction>
</comment>
<sequence>MEASEVLFSCSTNYKLTFTARGTELRKKSRKRNCRLDFFFFHFGSYSVTAFFCLLVPAACGILVPRPGINPCSLNWERQERAPARPGSPEAQSSTVAIPDRGWEGSEPQSPGRRSHGRGRLEAATSAKRQDFRGVSAGVARKKGLLLQMSRDYFGSLASPVETAEIKKDERNMATEGPAVRRVQVAEHPRLLKLKGMFNSKFGSVPKFYVRAPGRVNIIGEHIDYCGYSVLPMAVEQDMLIAVEPVKTHILQLANTNPLYPDFSTSANNIQIDKTKPLWHNYFLCGFKGIQEHFGLSDLTGMNCLVDGNIPPSSGLSSSSALVCCAGLVTLTVLGMNLSKVELAEICAKSEHYTGTEGGGMDQSISFLAEEGTAKLIEFSPLRATDVKLPSGAVFVIANSCVEMNKAATSHFNIRVMECRLAAKLLAKHKCLPWEEVLRLEEVQAKLGVSLEEMLLITEDTLHSEPYSPEEICRCLGISLQELKTQILSPNTQDVLTFKLYQRAKHVYSEAARVLQFKKICEEAPDNTVQLLGELMNQSHVSCRDMYECSCPELDQLVDICRKFGAQGSRLTGAGWGGCTVSIVPADKLSSFLANVHEAYYQRSNRSLVPEKQSLFATKPGGGALVFLEA</sequence>
<dbReference type="Gene3D" id="3.30.70.3170">
    <property type="match status" value="1"/>
</dbReference>
<dbReference type="InterPro" id="IPR006204">
    <property type="entry name" value="GHMP_kinase_N_dom"/>
</dbReference>
<dbReference type="GO" id="GO:0005829">
    <property type="term" value="C:cytosol"/>
    <property type="evidence" value="ECO:0007669"/>
    <property type="project" value="TreeGrafter"/>
</dbReference>
<evidence type="ECO:0000256" key="5">
    <source>
        <dbReference type="ARBA" id="ARBA00022777"/>
    </source>
</evidence>
<evidence type="ECO:0000313" key="17">
    <source>
        <dbReference type="Proteomes" id="UP000245320"/>
    </source>
</evidence>
<evidence type="ECO:0000256" key="9">
    <source>
        <dbReference type="ARBA" id="ARBA00073048"/>
    </source>
</evidence>
<dbReference type="PRINTS" id="PR00473">
    <property type="entry name" value="GALCTOKINASE"/>
</dbReference>
<comment type="subunit">
    <text evidence="2">Monomer.</text>
</comment>
<dbReference type="InterPro" id="IPR000705">
    <property type="entry name" value="Galactokinase"/>
</dbReference>
<dbReference type="Pfam" id="PF08544">
    <property type="entry name" value="GHMP_kinases_C"/>
    <property type="match status" value="1"/>
</dbReference>
<dbReference type="InterPro" id="IPR014721">
    <property type="entry name" value="Ribsml_uS5_D2-typ_fold_subgr"/>
</dbReference>
<dbReference type="SUPFAM" id="SSF54211">
    <property type="entry name" value="Ribosomal protein S5 domain 2-like"/>
    <property type="match status" value="1"/>
</dbReference>
<dbReference type="PRINTS" id="PR00959">
    <property type="entry name" value="MEVGALKINASE"/>
</dbReference>
<dbReference type="GO" id="GO:0004335">
    <property type="term" value="F:galactokinase activity"/>
    <property type="evidence" value="ECO:0007669"/>
    <property type="project" value="InterPro"/>
</dbReference>
<keyword evidence="13" id="KW-1133">Transmembrane helix</keyword>
<dbReference type="Gene3D" id="1.20.1440.340">
    <property type="match status" value="1"/>
</dbReference>
<dbReference type="OrthoDB" id="187738at2759"/>
<evidence type="ECO:0000256" key="6">
    <source>
        <dbReference type="ARBA" id="ARBA00022840"/>
    </source>
</evidence>
<evidence type="ECO:0000256" key="12">
    <source>
        <dbReference type="SAM" id="MobiDB-lite"/>
    </source>
</evidence>
<evidence type="ECO:0000256" key="4">
    <source>
        <dbReference type="ARBA" id="ARBA00022741"/>
    </source>
</evidence>
<dbReference type="AlphaFoldDB" id="A0A2U4AUZ5"/>
<dbReference type="InterPro" id="IPR019539">
    <property type="entry name" value="GalKase_N"/>
</dbReference>
<evidence type="ECO:0000256" key="1">
    <source>
        <dbReference type="ARBA" id="ARBA00006566"/>
    </source>
</evidence>
<evidence type="ECO:0000256" key="13">
    <source>
        <dbReference type="SAM" id="Phobius"/>
    </source>
</evidence>
<dbReference type="PANTHER" id="PTHR10457:SF7">
    <property type="entry name" value="GALACTOKINASE-RELATED"/>
    <property type="match status" value="1"/>
</dbReference>
<dbReference type="SUPFAM" id="SSF55060">
    <property type="entry name" value="GHMP Kinase, C-terminal domain"/>
    <property type="match status" value="1"/>
</dbReference>
<dbReference type="EC" id="2.7.1.157" evidence="8"/>
<dbReference type="InterPro" id="IPR006203">
    <property type="entry name" value="GHMP_knse_ATP-bd_CS"/>
</dbReference>
<evidence type="ECO:0000256" key="2">
    <source>
        <dbReference type="ARBA" id="ARBA00011245"/>
    </source>
</evidence>
<keyword evidence="4" id="KW-0547">Nucleotide-binding</keyword>
<evidence type="ECO:0000259" key="16">
    <source>
        <dbReference type="Pfam" id="PF10509"/>
    </source>
</evidence>
<dbReference type="CTD" id="2585"/>
<dbReference type="FunFam" id="1.20.1440.340:FF:000001">
    <property type="entry name" value="N-acetylgalactosamine kinase isoform 2"/>
    <property type="match status" value="1"/>
</dbReference>
<dbReference type="GO" id="GO:0006012">
    <property type="term" value="P:galactose metabolic process"/>
    <property type="evidence" value="ECO:0007669"/>
    <property type="project" value="InterPro"/>
</dbReference>
<evidence type="ECO:0000259" key="14">
    <source>
        <dbReference type="Pfam" id="PF00288"/>
    </source>
</evidence>
<dbReference type="GO" id="GO:0033858">
    <property type="term" value="F:N-acetylgalactosamine kinase activity"/>
    <property type="evidence" value="ECO:0007669"/>
    <property type="project" value="UniProtKB-EC"/>
</dbReference>
<keyword evidence="3" id="KW-0808">Transferase</keyword>
<dbReference type="PROSITE" id="PS00627">
    <property type="entry name" value="GHMP_KINASES_ATP"/>
    <property type="match status" value="1"/>
</dbReference>
<evidence type="ECO:0000313" key="18">
    <source>
        <dbReference type="RefSeq" id="XP_019784761.1"/>
    </source>
</evidence>
<proteinExistence type="inferred from homology"/>
<keyword evidence="6" id="KW-0067">ATP-binding</keyword>
<comment type="similarity">
    <text evidence="1">Belongs to the GHMP kinase family. GalK subfamily.</text>
</comment>
<dbReference type="Proteomes" id="UP000245320">
    <property type="component" value="Chromosome 2"/>
</dbReference>
<dbReference type="InParanoid" id="A0A2U4AUZ5"/>
<dbReference type="InterPro" id="IPR013750">
    <property type="entry name" value="GHMP_kinase_C_dom"/>
</dbReference>
<dbReference type="PANTHER" id="PTHR10457">
    <property type="entry name" value="MEVALONATE KINASE/GALACTOKINASE"/>
    <property type="match status" value="1"/>
</dbReference>
<dbReference type="InterPro" id="IPR036554">
    <property type="entry name" value="GHMP_kinase_C_sf"/>
</dbReference>
<reference evidence="18" key="1">
    <citation type="submission" date="2025-08" db="UniProtKB">
        <authorList>
            <consortium name="RefSeq"/>
        </authorList>
    </citation>
    <scope>IDENTIFICATION</scope>
    <source>
        <tissue evidence="18">Spleen</tissue>
    </source>
</reference>
<feature type="domain" description="GHMP kinase C-terminal" evidence="15">
    <location>
        <begin position="527"/>
        <end position="601"/>
    </location>
</feature>
<dbReference type="FunFam" id="3.30.70.3170:FF:000001">
    <property type="entry name" value="galactokinase isoform X1"/>
    <property type="match status" value="1"/>
</dbReference>
<organism evidence="17 18">
    <name type="scientific">Tursiops truncatus</name>
    <name type="common">Atlantic bottle-nosed dolphin</name>
    <name type="synonym">Delphinus truncatus</name>
    <dbReference type="NCBI Taxonomy" id="9739"/>
    <lineage>
        <taxon>Eukaryota</taxon>
        <taxon>Metazoa</taxon>
        <taxon>Chordata</taxon>
        <taxon>Craniata</taxon>
        <taxon>Vertebrata</taxon>
        <taxon>Euteleostomi</taxon>
        <taxon>Mammalia</taxon>
        <taxon>Eutheria</taxon>
        <taxon>Laurasiatheria</taxon>
        <taxon>Artiodactyla</taxon>
        <taxon>Whippomorpha</taxon>
        <taxon>Cetacea</taxon>
        <taxon>Odontoceti</taxon>
        <taxon>Delphinidae</taxon>
        <taxon>Tursiops</taxon>
    </lineage>
</organism>
<dbReference type="Gene3D" id="3.30.230.10">
    <property type="match status" value="1"/>
</dbReference>
<evidence type="ECO:0000256" key="11">
    <source>
        <dbReference type="ARBA" id="ARBA00083721"/>
    </source>
</evidence>
<dbReference type="FunCoup" id="A0A2U4AUZ5">
    <property type="interactions" value="3030"/>
</dbReference>
<evidence type="ECO:0000259" key="15">
    <source>
        <dbReference type="Pfam" id="PF08544"/>
    </source>
</evidence>
<dbReference type="FunFam" id="3.30.230.10:FF:000023">
    <property type="entry name" value="Putative N-acetylgalactosamine kinase"/>
    <property type="match status" value="1"/>
</dbReference>
<feature type="domain" description="Galactokinase N-terminal" evidence="16">
    <location>
        <begin position="198"/>
        <end position="245"/>
    </location>
</feature>
<dbReference type="InterPro" id="IPR020568">
    <property type="entry name" value="Ribosomal_Su5_D2-typ_SF"/>
</dbReference>
<evidence type="ECO:0000256" key="7">
    <source>
        <dbReference type="ARBA" id="ARBA00050556"/>
    </source>
</evidence>
<feature type="region of interest" description="Disordered" evidence="12">
    <location>
        <begin position="80"/>
        <end position="126"/>
    </location>
</feature>
<evidence type="ECO:0000256" key="10">
    <source>
        <dbReference type="ARBA" id="ARBA00080385"/>
    </source>
</evidence>
<gene>
    <name evidence="18" type="primary">GALK2</name>
</gene>
<dbReference type="GO" id="GO:0005524">
    <property type="term" value="F:ATP binding"/>
    <property type="evidence" value="ECO:0007669"/>
    <property type="project" value="UniProtKB-KW"/>
</dbReference>
<dbReference type="NCBIfam" id="TIGR00131">
    <property type="entry name" value="gal_kin"/>
    <property type="match status" value="1"/>
</dbReference>
<keyword evidence="13" id="KW-0472">Membrane</keyword>
<dbReference type="Pfam" id="PF00288">
    <property type="entry name" value="GHMP_kinases_N"/>
    <property type="match status" value="1"/>
</dbReference>
<feature type="domain" description="GHMP kinase N-terminal" evidence="14">
    <location>
        <begin position="281"/>
        <end position="368"/>
    </location>
</feature>
<dbReference type="STRING" id="9739.ENSTTRP00000000436"/>
<dbReference type="PROSITE" id="PS00106">
    <property type="entry name" value="GALACTOKINASE"/>
    <property type="match status" value="1"/>
</dbReference>
<accession>A0A2U4AUZ5</accession>
<protein>
    <recommendedName>
        <fullName evidence="9">N-acetylgalactosamine kinase</fullName>
        <ecNumber evidence="8">2.7.1.157</ecNumber>
    </recommendedName>
    <alternativeName>
        <fullName evidence="11">GalNAc kinase</fullName>
    </alternativeName>
    <alternativeName>
        <fullName evidence="10">Galactokinase 2</fullName>
    </alternativeName>
</protein>
<evidence type="ECO:0000256" key="3">
    <source>
        <dbReference type="ARBA" id="ARBA00022679"/>
    </source>
</evidence>
<feature type="transmembrane region" description="Helical" evidence="13">
    <location>
        <begin position="36"/>
        <end position="64"/>
    </location>
</feature>
<keyword evidence="17" id="KW-1185">Reference proteome</keyword>
<evidence type="ECO:0000256" key="8">
    <source>
        <dbReference type="ARBA" id="ARBA00066768"/>
    </source>
</evidence>
<dbReference type="RefSeq" id="XP_019784761.1">
    <property type="nucleotide sequence ID" value="XM_019929202.2"/>
</dbReference>